<comment type="subcellular location">
    <subcellularLocation>
        <location evidence="4">Cytoplasm</location>
    </subcellularLocation>
</comment>
<evidence type="ECO:0000256" key="2">
    <source>
        <dbReference type="ARBA" id="ARBA00022679"/>
    </source>
</evidence>
<dbReference type="InterPro" id="IPR029062">
    <property type="entry name" value="Class_I_gatase-like"/>
</dbReference>
<dbReference type="Gene3D" id="3.40.50.880">
    <property type="match status" value="1"/>
</dbReference>
<dbReference type="GO" id="GO:0008899">
    <property type="term" value="F:homoserine O-succinyltransferase activity"/>
    <property type="evidence" value="ECO:0007669"/>
    <property type="project" value="UniProtKB-EC"/>
</dbReference>
<feature type="binding site" evidence="4">
    <location>
        <position position="253"/>
    </location>
    <ligand>
        <name>substrate</name>
    </ligand>
</feature>
<evidence type="ECO:0000256" key="4">
    <source>
        <dbReference type="HAMAP-Rule" id="MF_00295"/>
    </source>
</evidence>
<dbReference type="EMBL" id="FUYB01000011">
    <property type="protein sequence ID" value="SKA83117.1"/>
    <property type="molecule type" value="Genomic_DNA"/>
</dbReference>
<proteinExistence type="inferred from homology"/>
<evidence type="ECO:0000313" key="7">
    <source>
        <dbReference type="Proteomes" id="UP000190460"/>
    </source>
</evidence>
<keyword evidence="3 4" id="KW-0012">Acyltransferase</keyword>
<feature type="active site" description="Proton acceptor" evidence="4">
    <location>
        <position position="239"/>
    </location>
</feature>
<dbReference type="PIRSF" id="PIRSF000450">
    <property type="entry name" value="H_ser_succinyltr"/>
    <property type="match status" value="1"/>
</dbReference>
<feature type="active site" description="Acyl-thioester intermediate" evidence="4 5">
    <location>
        <position position="146"/>
    </location>
</feature>
<evidence type="ECO:0000256" key="5">
    <source>
        <dbReference type="PIRSR" id="PIRSR000450-1"/>
    </source>
</evidence>
<feature type="site" description="Important for substrate specificity" evidence="4">
    <location>
        <position position="196"/>
    </location>
</feature>
<gene>
    <name evidence="4" type="primary">metAS</name>
    <name evidence="6" type="ORF">SAMN02745130_02358</name>
</gene>
<dbReference type="Proteomes" id="UP000190460">
    <property type="component" value="Unassembled WGS sequence"/>
</dbReference>
<dbReference type="UniPathway" id="UPA00051">
    <property type="reaction ID" value="UER00075"/>
</dbReference>
<dbReference type="PANTHER" id="PTHR20919:SF0">
    <property type="entry name" value="HOMOSERINE O-SUCCINYLTRANSFERASE"/>
    <property type="match status" value="1"/>
</dbReference>
<keyword evidence="2 4" id="KW-0808">Transferase</keyword>
<keyword evidence="4" id="KW-0963">Cytoplasm</keyword>
<keyword evidence="4" id="KW-0486">Methionine biosynthesis</keyword>
<evidence type="ECO:0000313" key="6">
    <source>
        <dbReference type="EMBL" id="SKA83117.1"/>
    </source>
</evidence>
<dbReference type="PANTHER" id="PTHR20919">
    <property type="entry name" value="HOMOSERINE O-SUCCINYLTRANSFERASE"/>
    <property type="match status" value="1"/>
</dbReference>
<comment type="similarity">
    <text evidence="4">Belongs to the MetA family.</text>
</comment>
<feature type="active site" evidence="4">
    <location>
        <position position="241"/>
    </location>
</feature>
<feature type="site" description="Important for acyl-CoA specificity" evidence="4">
    <location>
        <position position="147"/>
    </location>
</feature>
<dbReference type="RefSeq" id="WP_078922831.1">
    <property type="nucleotide sequence ID" value="NZ_FUYB01000011.1"/>
</dbReference>
<comment type="pathway">
    <text evidence="4">Amino-acid biosynthesis; L-methionine biosynthesis via de novo pathway; O-succinyl-L-homoserine from L-homoserine: step 1/1.</text>
</comment>
<comment type="function">
    <text evidence="4">Transfers a succinyl group from succinyl-CoA to L-homoserine, forming succinyl-L-homoserine.</text>
</comment>
<keyword evidence="1 4" id="KW-0028">Amino-acid biosynthesis</keyword>
<dbReference type="AlphaFoldDB" id="A0A1T4X109"/>
<sequence length="355" mass="40986">MPLVDHSGLPTFERLRAEGQDILREDYAEHQDIRELHIGLLNMMPDAALMATERQFFRLVGMSNQIAQFHMHVFTLDSLPRGETAQAYIAQYYEKFSDLKQKGLDALIITGANPVQANLEDEPFWNGLMEVVEWAQVNVTSTLCSCLASHAIVQHLYGIRRRPLGFKRWGVYKHALTMPEHPLVSNLNTHFDVPHSRFNQIDRQQLEAKGLKVLAESQKAGVHLAVSPDLFRFVFFQGHPEYDGISLMKEFRREVNAWYLGRRPDYPPFPQNYFRPQVKAILNEHRLHLEYARVHGTEIPEFPESSLISLLPNTWRDTAKSMVSNWIGKVYQLTNNERHLPFMDGIDSNDPLGLR</sequence>
<feature type="binding site" evidence="4">
    <location>
        <position position="167"/>
    </location>
    <ligand>
        <name>substrate</name>
    </ligand>
</feature>
<reference evidence="6 7" key="1">
    <citation type="submission" date="2017-02" db="EMBL/GenBank/DDBJ databases">
        <authorList>
            <person name="Peterson S.W."/>
        </authorList>
    </citation>
    <scope>NUCLEOTIDE SEQUENCE [LARGE SCALE GENOMIC DNA]</scope>
    <source>
        <strain evidence="6 7">ATCC 49788</strain>
    </source>
</reference>
<dbReference type="GO" id="GO:0009086">
    <property type="term" value="P:methionine biosynthetic process"/>
    <property type="evidence" value="ECO:0007669"/>
    <property type="project" value="UniProtKB-UniRule"/>
</dbReference>
<dbReference type="SUPFAM" id="SSF52317">
    <property type="entry name" value="Class I glutamine amidotransferase-like"/>
    <property type="match status" value="1"/>
</dbReference>
<keyword evidence="7" id="KW-1185">Reference proteome</keyword>
<protein>
    <recommendedName>
        <fullName evidence="4">Homoserine O-succinyltransferase</fullName>
        <shortName evidence="4">HST</shortName>
        <ecNumber evidence="4">2.3.1.46</ecNumber>
    </recommendedName>
    <alternativeName>
        <fullName evidence="4">Homoserine transsuccinylase</fullName>
        <shortName evidence="4">HTS</shortName>
    </alternativeName>
</protein>
<dbReference type="GO" id="GO:0004414">
    <property type="term" value="F:homoserine O-acetyltransferase activity"/>
    <property type="evidence" value="ECO:0007669"/>
    <property type="project" value="UniProtKB-UniRule"/>
</dbReference>
<organism evidence="6 7">
    <name type="scientific">Thiothrix eikelboomii</name>
    <dbReference type="NCBI Taxonomy" id="92487"/>
    <lineage>
        <taxon>Bacteria</taxon>
        <taxon>Pseudomonadati</taxon>
        <taxon>Pseudomonadota</taxon>
        <taxon>Gammaproteobacteria</taxon>
        <taxon>Thiotrichales</taxon>
        <taxon>Thiotrichaceae</taxon>
        <taxon>Thiothrix</taxon>
    </lineage>
</organism>
<comment type="caution">
    <text evidence="4">Lacks conserved residue(s) required for the propagation of feature annotation.</text>
</comment>
<dbReference type="CDD" id="cd03131">
    <property type="entry name" value="GATase1_HTS"/>
    <property type="match status" value="1"/>
</dbReference>
<dbReference type="EC" id="2.3.1.46" evidence="4"/>
<dbReference type="HAMAP" id="MF_00295">
    <property type="entry name" value="MetA_acyltransf"/>
    <property type="match status" value="1"/>
</dbReference>
<feature type="site" description="Important for acyl-CoA specificity" evidence="4">
    <location>
        <position position="113"/>
    </location>
</feature>
<dbReference type="InterPro" id="IPR033752">
    <property type="entry name" value="MetA_family"/>
</dbReference>
<accession>A0A1T4X109</accession>
<dbReference type="Pfam" id="PF04204">
    <property type="entry name" value="HTS"/>
    <property type="match status" value="1"/>
</dbReference>
<dbReference type="GO" id="GO:0005737">
    <property type="term" value="C:cytoplasm"/>
    <property type="evidence" value="ECO:0007669"/>
    <property type="project" value="UniProtKB-SubCell"/>
</dbReference>
<comment type="catalytic activity">
    <reaction evidence="4">
        <text>L-homoserine + succinyl-CoA = O-succinyl-L-homoserine + CoA</text>
        <dbReference type="Rhea" id="RHEA:22008"/>
        <dbReference type="ChEBI" id="CHEBI:57287"/>
        <dbReference type="ChEBI" id="CHEBI:57292"/>
        <dbReference type="ChEBI" id="CHEBI:57476"/>
        <dbReference type="ChEBI" id="CHEBI:57661"/>
        <dbReference type="EC" id="2.3.1.46"/>
    </reaction>
</comment>
<dbReference type="STRING" id="92487.SAMN02745130_02358"/>
<evidence type="ECO:0000256" key="3">
    <source>
        <dbReference type="ARBA" id="ARBA00023315"/>
    </source>
</evidence>
<dbReference type="OrthoDB" id="9772423at2"/>
<name>A0A1T4X109_9GAMM</name>
<feature type="binding site" evidence="4">
    <location>
        <position position="196"/>
    </location>
    <ligand>
        <name>substrate</name>
    </ligand>
</feature>
<evidence type="ECO:0000256" key="1">
    <source>
        <dbReference type="ARBA" id="ARBA00022605"/>
    </source>
</evidence>
<dbReference type="NCBIfam" id="NF003776">
    <property type="entry name" value="PRK05368.1-3"/>
    <property type="match status" value="1"/>
</dbReference>